<evidence type="ECO:0000256" key="13">
    <source>
        <dbReference type="RuleBase" id="RU003692"/>
    </source>
</evidence>
<comment type="cofactor">
    <cofactor evidence="13">
        <name>FAD</name>
        <dbReference type="ChEBI" id="CHEBI:57692"/>
    </cofactor>
    <text evidence="13">Binds 1 FAD per subunit.</text>
</comment>
<protein>
    <recommendedName>
        <fullName evidence="4 13">Dihydrolipoyl dehydrogenase</fullName>
        <ecNumber evidence="3 13">1.8.1.4</ecNumber>
    </recommendedName>
</protein>
<dbReference type="EC" id="1.8.1.4" evidence="3 13"/>
<dbReference type="PRINTS" id="PR00368">
    <property type="entry name" value="FADPNR"/>
</dbReference>
<keyword evidence="5" id="KW-0963">Cytoplasm</keyword>
<dbReference type="PIRSF" id="PIRSF000350">
    <property type="entry name" value="Mercury_reductase_MerA"/>
    <property type="match status" value="1"/>
</dbReference>
<dbReference type="InterPro" id="IPR004099">
    <property type="entry name" value="Pyr_nucl-diS_OxRdtase_dimer"/>
</dbReference>
<dbReference type="PROSITE" id="PS00076">
    <property type="entry name" value="PYRIDINE_REDOX_1"/>
    <property type="match status" value="1"/>
</dbReference>
<evidence type="ECO:0000256" key="2">
    <source>
        <dbReference type="ARBA" id="ARBA00007532"/>
    </source>
</evidence>
<keyword evidence="7 13" id="KW-0274">FAD</keyword>
<dbReference type="InterPro" id="IPR016156">
    <property type="entry name" value="FAD/NAD-linked_Rdtase_dimer_sf"/>
</dbReference>
<dbReference type="Pfam" id="PF07992">
    <property type="entry name" value="Pyr_redox_2"/>
    <property type="match status" value="1"/>
</dbReference>
<dbReference type="EMBL" id="QEOB01000011">
    <property type="protein sequence ID" value="PVX81133.1"/>
    <property type="molecule type" value="Genomic_DNA"/>
</dbReference>
<evidence type="ECO:0000256" key="6">
    <source>
        <dbReference type="ARBA" id="ARBA00022630"/>
    </source>
</evidence>
<evidence type="ECO:0000313" key="17">
    <source>
        <dbReference type="Proteomes" id="UP000245712"/>
    </source>
</evidence>
<evidence type="ECO:0000256" key="3">
    <source>
        <dbReference type="ARBA" id="ARBA00012608"/>
    </source>
</evidence>
<accession>A0ABX5KKY5</accession>
<comment type="catalytic activity">
    <reaction evidence="12 13">
        <text>N(6)-[(R)-dihydrolipoyl]-L-lysyl-[protein] + NAD(+) = N(6)-[(R)-lipoyl]-L-lysyl-[protein] + NADH + H(+)</text>
        <dbReference type="Rhea" id="RHEA:15045"/>
        <dbReference type="Rhea" id="RHEA-COMP:10474"/>
        <dbReference type="Rhea" id="RHEA-COMP:10475"/>
        <dbReference type="ChEBI" id="CHEBI:15378"/>
        <dbReference type="ChEBI" id="CHEBI:57540"/>
        <dbReference type="ChEBI" id="CHEBI:57945"/>
        <dbReference type="ChEBI" id="CHEBI:83099"/>
        <dbReference type="ChEBI" id="CHEBI:83100"/>
        <dbReference type="EC" id="1.8.1.4"/>
    </reaction>
</comment>
<sequence length="467" mass="48237">MTEHTAFDLVVIGGGPGGYVAALRGAQLGLKVALVEKKHLGGICLNWGCIPTKALLHAADTLRHIRGAATLGLDLAEPGINLGKMVERSRQVAQRLNRGVAHLLKKAGVAVVDGTGVLAGDGVVEVRSDDGSVRLLTAANVILATGARPRALPHVPFDGDRVWSYYDALTPGSLPRSLIVVGSGAIGMEFASFYSTLGVQVTVVEAKPQVLPAGDEEVSAFMCEAFERQGVRVLAGATIDAVERSETGVRVRVSAAGTSEALEADRLLVAIGLTGNVEGIGIENTRVAAEHGRIVTDACGRTAEPGVWAIGDAVGAPMLAHKASHQAVACVERIAGARGDDKHDESWIPACTYSYPQTASVGMTEAQARATGAALKVGRFPLEGNGRAVATGETAGFVKTIFDAQTGALLGAHMVGPEAAELIHGFTLAGSLEATEAEIIGTVFPHPSVSEAMHESALAAFGRALHI</sequence>
<evidence type="ECO:0000256" key="10">
    <source>
        <dbReference type="ARBA" id="ARBA00023157"/>
    </source>
</evidence>
<dbReference type="InterPro" id="IPR006258">
    <property type="entry name" value="Lipoamide_DH"/>
</dbReference>
<proteinExistence type="inferred from homology"/>
<dbReference type="PRINTS" id="PR00411">
    <property type="entry name" value="PNDRDTASEI"/>
</dbReference>
<evidence type="ECO:0000313" key="16">
    <source>
        <dbReference type="EMBL" id="PVX81133.1"/>
    </source>
</evidence>
<dbReference type="InterPro" id="IPR001100">
    <property type="entry name" value="Pyr_nuc-diS_OxRdtase"/>
</dbReference>
<keyword evidence="11 13" id="KW-0676">Redox-active center</keyword>
<evidence type="ECO:0000256" key="1">
    <source>
        <dbReference type="ARBA" id="ARBA00004496"/>
    </source>
</evidence>
<evidence type="ECO:0000256" key="4">
    <source>
        <dbReference type="ARBA" id="ARBA00016961"/>
    </source>
</evidence>
<dbReference type="Gene3D" id="3.50.50.60">
    <property type="entry name" value="FAD/NAD(P)-binding domain"/>
    <property type="match status" value="2"/>
</dbReference>
<dbReference type="RefSeq" id="WP_116612210.1">
    <property type="nucleotide sequence ID" value="NZ_QEOB01000011.1"/>
</dbReference>
<evidence type="ECO:0000259" key="15">
    <source>
        <dbReference type="Pfam" id="PF07992"/>
    </source>
</evidence>
<dbReference type="PANTHER" id="PTHR22912">
    <property type="entry name" value="DISULFIDE OXIDOREDUCTASE"/>
    <property type="match status" value="1"/>
</dbReference>
<dbReference type="InterPro" id="IPR036188">
    <property type="entry name" value="FAD/NAD-bd_sf"/>
</dbReference>
<organism evidence="16 17">
    <name type="scientific">Paraburkholderia unamae</name>
    <dbReference type="NCBI Taxonomy" id="219649"/>
    <lineage>
        <taxon>Bacteria</taxon>
        <taxon>Pseudomonadati</taxon>
        <taxon>Pseudomonadota</taxon>
        <taxon>Betaproteobacteria</taxon>
        <taxon>Burkholderiales</taxon>
        <taxon>Burkholderiaceae</taxon>
        <taxon>Paraburkholderia</taxon>
    </lineage>
</organism>
<comment type="similarity">
    <text evidence="2 13">Belongs to the class-I pyridine nucleotide-disulfide oxidoreductase family.</text>
</comment>
<keyword evidence="6 13" id="KW-0285">Flavoprotein</keyword>
<keyword evidence="9 13" id="KW-0520">NAD</keyword>
<keyword evidence="8 13" id="KW-0560">Oxidoreductase</keyword>
<feature type="domain" description="Pyridine nucleotide-disulphide oxidoreductase dimerisation" evidence="14">
    <location>
        <begin position="348"/>
        <end position="456"/>
    </location>
</feature>
<evidence type="ECO:0000256" key="8">
    <source>
        <dbReference type="ARBA" id="ARBA00023002"/>
    </source>
</evidence>
<evidence type="ECO:0000256" key="7">
    <source>
        <dbReference type="ARBA" id="ARBA00022827"/>
    </source>
</evidence>
<comment type="caution">
    <text evidence="16">The sequence shown here is derived from an EMBL/GenBank/DDBJ whole genome shotgun (WGS) entry which is preliminary data.</text>
</comment>
<dbReference type="NCBIfam" id="TIGR01350">
    <property type="entry name" value="lipoamide_DH"/>
    <property type="match status" value="1"/>
</dbReference>
<comment type="miscellaneous">
    <text evidence="13">The active site is a redox-active disulfide bond.</text>
</comment>
<dbReference type="InterPro" id="IPR023753">
    <property type="entry name" value="FAD/NAD-binding_dom"/>
</dbReference>
<comment type="subcellular location">
    <subcellularLocation>
        <location evidence="1">Cytoplasm</location>
    </subcellularLocation>
</comment>
<dbReference type="SUPFAM" id="SSF51905">
    <property type="entry name" value="FAD/NAD(P)-binding domain"/>
    <property type="match status" value="1"/>
</dbReference>
<dbReference type="Proteomes" id="UP000245712">
    <property type="component" value="Unassembled WGS sequence"/>
</dbReference>
<dbReference type="InterPro" id="IPR050151">
    <property type="entry name" value="Class-I_Pyr_Nuc-Dis_Oxidored"/>
</dbReference>
<keyword evidence="10" id="KW-1015">Disulfide bond</keyword>
<dbReference type="Pfam" id="PF02852">
    <property type="entry name" value="Pyr_redox_dim"/>
    <property type="match status" value="1"/>
</dbReference>
<keyword evidence="17" id="KW-1185">Reference proteome</keyword>
<name>A0ABX5KKY5_9BURK</name>
<dbReference type="PANTHER" id="PTHR22912:SF217">
    <property type="entry name" value="DIHYDROLIPOYL DEHYDROGENASE"/>
    <property type="match status" value="1"/>
</dbReference>
<feature type="domain" description="FAD/NAD(P)-binding" evidence="15">
    <location>
        <begin position="7"/>
        <end position="327"/>
    </location>
</feature>
<dbReference type="Gene3D" id="3.30.390.30">
    <property type="match status" value="1"/>
</dbReference>
<evidence type="ECO:0000256" key="11">
    <source>
        <dbReference type="ARBA" id="ARBA00023284"/>
    </source>
</evidence>
<evidence type="ECO:0000259" key="14">
    <source>
        <dbReference type="Pfam" id="PF02852"/>
    </source>
</evidence>
<gene>
    <name evidence="16" type="ORF">C7402_11135</name>
</gene>
<dbReference type="SUPFAM" id="SSF55424">
    <property type="entry name" value="FAD/NAD-linked reductases, dimerisation (C-terminal) domain"/>
    <property type="match status" value="1"/>
</dbReference>
<evidence type="ECO:0000256" key="5">
    <source>
        <dbReference type="ARBA" id="ARBA00022490"/>
    </source>
</evidence>
<dbReference type="InterPro" id="IPR012999">
    <property type="entry name" value="Pyr_OxRdtase_I_AS"/>
</dbReference>
<reference evidence="16 17" key="1">
    <citation type="submission" date="2018-05" db="EMBL/GenBank/DDBJ databases">
        <title>Genomic Encyclopedia of Type Strains, Phase IV (KMG-V): Genome sequencing to study the core and pangenomes of soil and plant-associated prokaryotes.</title>
        <authorList>
            <person name="Whitman W."/>
        </authorList>
    </citation>
    <scope>NUCLEOTIDE SEQUENCE [LARGE SCALE GENOMIC DNA]</scope>
    <source>
        <strain evidence="16 17">SCZa-39</strain>
    </source>
</reference>
<evidence type="ECO:0000256" key="9">
    <source>
        <dbReference type="ARBA" id="ARBA00023027"/>
    </source>
</evidence>
<evidence type="ECO:0000256" key="12">
    <source>
        <dbReference type="ARBA" id="ARBA00049187"/>
    </source>
</evidence>